<comment type="caution">
    <text evidence="1">The sequence shown here is derived from an EMBL/GenBank/DDBJ whole genome shotgun (WGS) entry which is preliminary data.</text>
</comment>
<reference evidence="1 2" key="1">
    <citation type="submission" date="2017-05" db="EMBL/GenBank/DDBJ databases">
        <authorList>
            <person name="Varghese N."/>
            <person name="Submissions S."/>
        </authorList>
    </citation>
    <scope>NUCLEOTIDE SEQUENCE [LARGE SCALE GENOMIC DNA]</scope>
    <source>
        <strain evidence="1 2">DSM 25457</strain>
    </source>
</reference>
<proteinExistence type="predicted"/>
<gene>
    <name evidence="1" type="ORF">SAMN06265222_10443</name>
</gene>
<dbReference type="EMBL" id="FXUG01000004">
    <property type="protein sequence ID" value="SMP53044.1"/>
    <property type="molecule type" value="Genomic_DNA"/>
</dbReference>
<name>A0ABY1Q0Y9_9BACT</name>
<organism evidence="1 2">
    <name type="scientific">Neorhodopirellula lusitana</name>
    <dbReference type="NCBI Taxonomy" id="445327"/>
    <lineage>
        <taxon>Bacteria</taxon>
        <taxon>Pseudomonadati</taxon>
        <taxon>Planctomycetota</taxon>
        <taxon>Planctomycetia</taxon>
        <taxon>Pirellulales</taxon>
        <taxon>Pirellulaceae</taxon>
        <taxon>Neorhodopirellula</taxon>
    </lineage>
</organism>
<protein>
    <recommendedName>
        <fullName evidence="3">Apolipoprotein acyltransferase</fullName>
    </recommendedName>
</protein>
<keyword evidence="2" id="KW-1185">Reference proteome</keyword>
<dbReference type="Proteomes" id="UP001158067">
    <property type="component" value="Unassembled WGS sequence"/>
</dbReference>
<evidence type="ECO:0000313" key="2">
    <source>
        <dbReference type="Proteomes" id="UP001158067"/>
    </source>
</evidence>
<evidence type="ECO:0000313" key="1">
    <source>
        <dbReference type="EMBL" id="SMP53044.1"/>
    </source>
</evidence>
<sequence>MSLDHLDETHARILRQMCDAVGMTPERATEEDAFVGFFQSFRPDGNGISGLFDGHPASDEMQERLTDLFEAAGEDRRPQGGKDAYFVVRQPAEISPELVRLAGQQWLSGLARLAEDLGMADAAQKLKAVETVRVLEGIPPKHPKLDHEKTNLLRLLKDEAPGWIEAAAPDHAISHSLRPAYYFINCDPMLRDYLMWPMMRDSIATDFEPFEPYFQLWRHGVKWRAYQEQQIDLYMPRR</sequence>
<dbReference type="RefSeq" id="WP_283432236.1">
    <property type="nucleotide sequence ID" value="NZ_FXUG01000004.1"/>
</dbReference>
<accession>A0ABY1Q0Y9</accession>
<evidence type="ECO:0008006" key="3">
    <source>
        <dbReference type="Google" id="ProtNLM"/>
    </source>
</evidence>